<dbReference type="EMBL" id="QXGF01001275">
    <property type="protein sequence ID" value="KAE8931182.1"/>
    <property type="molecule type" value="Genomic_DNA"/>
</dbReference>
<proteinExistence type="predicted"/>
<protein>
    <recommendedName>
        <fullName evidence="1">Macro domain-containing protein</fullName>
    </recommendedName>
</protein>
<comment type="caution">
    <text evidence="2">The sequence shown here is derived from an EMBL/GenBank/DDBJ whole genome shotgun (WGS) entry which is preliminary data.</text>
</comment>
<dbReference type="SUPFAM" id="SSF52949">
    <property type="entry name" value="Macro domain-like"/>
    <property type="match status" value="1"/>
</dbReference>
<evidence type="ECO:0000313" key="5">
    <source>
        <dbReference type="EMBL" id="KAE9094485.1"/>
    </source>
</evidence>
<evidence type="ECO:0000313" key="13">
    <source>
        <dbReference type="Proteomes" id="UP000437068"/>
    </source>
</evidence>
<dbReference type="Pfam" id="PF01661">
    <property type="entry name" value="Macro"/>
    <property type="match status" value="1"/>
</dbReference>
<organism evidence="2 11">
    <name type="scientific">Phytophthora fragariae</name>
    <dbReference type="NCBI Taxonomy" id="53985"/>
    <lineage>
        <taxon>Eukaryota</taxon>
        <taxon>Sar</taxon>
        <taxon>Stramenopiles</taxon>
        <taxon>Oomycota</taxon>
        <taxon>Peronosporomycetes</taxon>
        <taxon>Peronosporales</taxon>
        <taxon>Peronosporaceae</taxon>
        <taxon>Phytophthora</taxon>
    </lineage>
</organism>
<dbReference type="Proteomes" id="UP000460718">
    <property type="component" value="Unassembled WGS sequence"/>
</dbReference>
<dbReference type="Proteomes" id="UP000440367">
    <property type="component" value="Unassembled WGS sequence"/>
</dbReference>
<dbReference type="Proteomes" id="UP000433483">
    <property type="component" value="Unassembled WGS sequence"/>
</dbReference>
<evidence type="ECO:0000313" key="10">
    <source>
        <dbReference type="EMBL" id="KAE9296330.1"/>
    </source>
</evidence>
<evidence type="ECO:0000313" key="7">
    <source>
        <dbReference type="EMBL" id="KAE9194658.1"/>
    </source>
</evidence>
<evidence type="ECO:0000313" key="8">
    <source>
        <dbReference type="EMBL" id="KAE9209361.1"/>
    </source>
</evidence>
<dbReference type="EMBL" id="QXGB01001222">
    <property type="protein sequence ID" value="KAE9194658.1"/>
    <property type="molecule type" value="Genomic_DNA"/>
</dbReference>
<evidence type="ECO:0000313" key="12">
    <source>
        <dbReference type="Proteomes" id="UP000433483"/>
    </source>
</evidence>
<evidence type="ECO:0000313" key="4">
    <source>
        <dbReference type="EMBL" id="KAE9094311.1"/>
    </source>
</evidence>
<dbReference type="Proteomes" id="UP000429523">
    <property type="component" value="Unassembled WGS sequence"/>
</dbReference>
<dbReference type="InterPro" id="IPR002589">
    <property type="entry name" value="Macro_dom"/>
</dbReference>
<dbReference type="PROSITE" id="PS51154">
    <property type="entry name" value="MACRO"/>
    <property type="match status" value="1"/>
</dbReference>
<evidence type="ECO:0000313" key="3">
    <source>
        <dbReference type="EMBL" id="KAE8991852.1"/>
    </source>
</evidence>
<keyword evidence="12" id="KW-1185">Reference proteome</keyword>
<dbReference type="AlphaFoldDB" id="A0A6A3EC51"/>
<evidence type="ECO:0000313" key="2">
    <source>
        <dbReference type="EMBL" id="KAE8931182.1"/>
    </source>
</evidence>
<dbReference type="OrthoDB" id="6133115at2759"/>
<dbReference type="Proteomes" id="UP000476176">
    <property type="component" value="Unassembled WGS sequence"/>
</dbReference>
<dbReference type="EMBL" id="QXFW01001371">
    <property type="protein sequence ID" value="KAE8991852.1"/>
    <property type="molecule type" value="Genomic_DNA"/>
</dbReference>
<gene>
    <name evidence="10" type="ORF">PF001_g16911</name>
    <name evidence="9" type="ORF">PF002_g18910</name>
    <name evidence="8" type="ORF">PF004_g16486</name>
    <name evidence="7" type="ORF">PF005_g17597</name>
    <name evidence="6" type="ORF">PF006_g17684</name>
    <name evidence="5" type="ORF">PF007_g17739</name>
    <name evidence="2" type="ORF">PF009_g18747</name>
    <name evidence="4" type="ORF">PF010_g17153</name>
    <name evidence="3" type="ORF">PF011_g17776</name>
</gene>
<dbReference type="EMBL" id="QXFZ01001221">
    <property type="protein sequence ID" value="KAE9094485.1"/>
    <property type="molecule type" value="Genomic_DNA"/>
</dbReference>
<name>A0A6A3EC51_9STRA</name>
<evidence type="ECO:0000313" key="18">
    <source>
        <dbReference type="Proteomes" id="UP000476176"/>
    </source>
</evidence>
<evidence type="ECO:0000313" key="15">
    <source>
        <dbReference type="Proteomes" id="UP000440732"/>
    </source>
</evidence>
<evidence type="ECO:0000313" key="19">
    <source>
        <dbReference type="Proteomes" id="UP000488956"/>
    </source>
</evidence>
<reference evidence="11 12" key="1">
    <citation type="submission" date="2018-08" db="EMBL/GenBank/DDBJ databases">
        <title>Genomic investigation of the strawberry pathogen Phytophthora fragariae indicates pathogenicity is determined by transcriptional variation in three key races.</title>
        <authorList>
            <person name="Adams T.M."/>
            <person name="Armitage A.D."/>
            <person name="Sobczyk M.K."/>
            <person name="Bates H.J."/>
            <person name="Dunwell J.M."/>
            <person name="Nellist C.F."/>
            <person name="Harrison R.J."/>
        </authorList>
    </citation>
    <scope>NUCLEOTIDE SEQUENCE [LARGE SCALE GENOMIC DNA]</scope>
    <source>
        <strain evidence="10 13">A4</strain>
        <strain evidence="9 14">BC-1</strain>
        <strain evidence="8 18">BC-23</strain>
        <strain evidence="7 12">NOV-27</strain>
        <strain evidence="6 15">NOV-5</strain>
        <strain evidence="5 16">NOV-71</strain>
        <strain evidence="2 11">NOV-9</strain>
        <strain evidence="4 19">ONT-3</strain>
        <strain evidence="3 17">SCRP245</strain>
    </source>
</reference>
<dbReference type="Proteomes" id="UP000440732">
    <property type="component" value="Unassembled WGS sequence"/>
</dbReference>
<sequence length="391" mass="42779">MARIKFTFKRLRVGLDDSESDEFNFDSDEDDEAEAGTAAALAAVEIPEDKLAAVGRSIVKDANTALLPTLGKRKATARDVGGWEPQWKKPRLMSTTSTTGSAPIHMQHLLPVSRLAAAGRVEAGSSFARHSTTTDMSKLLGVQAFTATSMGRTEVGRVEKPKIIVMRGDPTDWSTAAIVNDANSLLFHNSGLGATIVRKGGLEIQRQSNAWVYYHGEVSVGSAMWTTAGKLSSTFVIHAVGPDVSHHRWPTHQHQLDLRRAVRSALAIADDLGVKSIAMPAISTGRARYPKYLAAREIVAECLQFCDEFPSTTLRLIVLMNEDEVTTSIFTQALKEEKQQRQLQSRQWCNGVQTTYTNPTNLSILQQTPSAKEEDMSTAAASRLSVLKWTV</sequence>
<dbReference type="Proteomes" id="UP000437068">
    <property type="component" value="Unassembled WGS sequence"/>
</dbReference>
<evidence type="ECO:0000313" key="9">
    <source>
        <dbReference type="EMBL" id="KAE9210108.1"/>
    </source>
</evidence>
<dbReference type="EMBL" id="QXGA01001323">
    <property type="protein sequence ID" value="KAE9122304.1"/>
    <property type="molecule type" value="Genomic_DNA"/>
</dbReference>
<dbReference type="Proteomes" id="UP000488956">
    <property type="component" value="Unassembled WGS sequence"/>
</dbReference>
<evidence type="ECO:0000313" key="16">
    <source>
        <dbReference type="Proteomes" id="UP000441208"/>
    </source>
</evidence>
<dbReference type="EMBL" id="QXGD01001272">
    <property type="protein sequence ID" value="KAE9210108.1"/>
    <property type="molecule type" value="Genomic_DNA"/>
</dbReference>
<evidence type="ECO:0000259" key="1">
    <source>
        <dbReference type="PROSITE" id="PS51154"/>
    </source>
</evidence>
<evidence type="ECO:0000313" key="14">
    <source>
        <dbReference type="Proteomes" id="UP000440367"/>
    </source>
</evidence>
<evidence type="ECO:0000313" key="11">
    <source>
        <dbReference type="Proteomes" id="UP000429523"/>
    </source>
</evidence>
<dbReference type="SMART" id="SM00506">
    <property type="entry name" value="A1pp"/>
    <property type="match status" value="1"/>
</dbReference>
<dbReference type="EMBL" id="QXFX01001219">
    <property type="protein sequence ID" value="KAE9094311.1"/>
    <property type="molecule type" value="Genomic_DNA"/>
</dbReference>
<dbReference type="Gene3D" id="3.40.220.10">
    <property type="entry name" value="Leucine Aminopeptidase, subunit E, domain 1"/>
    <property type="match status" value="1"/>
</dbReference>
<dbReference type="EMBL" id="QXGC01001172">
    <property type="protein sequence ID" value="KAE9209361.1"/>
    <property type="molecule type" value="Genomic_DNA"/>
</dbReference>
<dbReference type="PANTHER" id="PTHR11106:SF111">
    <property type="entry name" value="MACRO DOMAIN-CONTAINING PROTEIN"/>
    <property type="match status" value="1"/>
</dbReference>
<dbReference type="InterPro" id="IPR043472">
    <property type="entry name" value="Macro_dom-like"/>
</dbReference>
<accession>A0A6A3EC51</accession>
<dbReference type="PANTHER" id="PTHR11106">
    <property type="entry name" value="GANGLIOSIDE INDUCED DIFFERENTIATION ASSOCIATED PROTEIN 2-RELATED"/>
    <property type="match status" value="1"/>
</dbReference>
<evidence type="ECO:0000313" key="6">
    <source>
        <dbReference type="EMBL" id="KAE9122304.1"/>
    </source>
</evidence>
<dbReference type="EMBL" id="QXGE01001188">
    <property type="protein sequence ID" value="KAE9296330.1"/>
    <property type="molecule type" value="Genomic_DNA"/>
</dbReference>
<evidence type="ECO:0000313" key="17">
    <source>
        <dbReference type="Proteomes" id="UP000460718"/>
    </source>
</evidence>
<dbReference type="Proteomes" id="UP000441208">
    <property type="component" value="Unassembled WGS sequence"/>
</dbReference>
<feature type="domain" description="Macro" evidence="1">
    <location>
        <begin position="150"/>
        <end position="338"/>
    </location>
</feature>